<dbReference type="Pfam" id="PF00023">
    <property type="entry name" value="Ank"/>
    <property type="match status" value="1"/>
</dbReference>
<dbReference type="Pfam" id="PF07724">
    <property type="entry name" value="AAA_2"/>
    <property type="match status" value="1"/>
</dbReference>
<evidence type="ECO:0000256" key="4">
    <source>
        <dbReference type="ARBA" id="ARBA00022525"/>
    </source>
</evidence>
<comment type="caution">
    <text evidence="15">The sequence shown here is derived from an EMBL/GenBank/DDBJ whole genome shotgun (WGS) entry which is preliminary data.</text>
</comment>
<dbReference type="GO" id="GO:0090729">
    <property type="term" value="F:toxin activity"/>
    <property type="evidence" value="ECO:0007669"/>
    <property type="project" value="UniProtKB-KW"/>
</dbReference>
<keyword evidence="10" id="KW-0638">Presynaptic neurotoxin</keyword>
<dbReference type="GO" id="GO:0005524">
    <property type="term" value="F:ATP binding"/>
    <property type="evidence" value="ECO:0007669"/>
    <property type="project" value="UniProtKB-KW"/>
</dbReference>
<accession>A0AAV4Q0A0</accession>
<evidence type="ECO:0000256" key="10">
    <source>
        <dbReference type="ARBA" id="ARBA00023028"/>
    </source>
</evidence>
<keyword evidence="16" id="KW-1185">Reference proteome</keyword>
<dbReference type="GO" id="GO:0044231">
    <property type="term" value="C:host cell presynaptic membrane"/>
    <property type="evidence" value="ECO:0007669"/>
    <property type="project" value="UniProtKB-KW"/>
</dbReference>
<evidence type="ECO:0000256" key="7">
    <source>
        <dbReference type="ARBA" id="ARBA00022699"/>
    </source>
</evidence>
<dbReference type="PROSITE" id="PS50297">
    <property type="entry name" value="ANK_REP_REGION"/>
    <property type="match status" value="2"/>
</dbReference>
<dbReference type="InterPro" id="IPR003959">
    <property type="entry name" value="ATPase_AAA_core"/>
</dbReference>
<dbReference type="CDD" id="cd19499">
    <property type="entry name" value="RecA-like_ClpB_Hsp104-like"/>
    <property type="match status" value="1"/>
</dbReference>
<dbReference type="InterPro" id="IPR036770">
    <property type="entry name" value="Ankyrin_rpt-contain_sf"/>
</dbReference>
<evidence type="ECO:0000313" key="15">
    <source>
        <dbReference type="EMBL" id="GIY03088.1"/>
    </source>
</evidence>
<dbReference type="AlphaFoldDB" id="A0AAV4Q0A0"/>
<dbReference type="GO" id="GO:0044218">
    <property type="term" value="C:other organism cell membrane"/>
    <property type="evidence" value="ECO:0007669"/>
    <property type="project" value="UniProtKB-KW"/>
</dbReference>
<keyword evidence="11" id="KW-1053">Target membrane</keyword>
<dbReference type="Gene3D" id="1.25.40.20">
    <property type="entry name" value="Ankyrin repeat-containing domain"/>
    <property type="match status" value="1"/>
</dbReference>
<dbReference type="PRINTS" id="PR01415">
    <property type="entry name" value="ANKYRIN"/>
</dbReference>
<evidence type="ECO:0000256" key="3">
    <source>
        <dbReference type="ARBA" id="ARBA00022483"/>
    </source>
</evidence>
<dbReference type="EMBL" id="BPLR01005537">
    <property type="protein sequence ID" value="GIY03088.1"/>
    <property type="molecule type" value="Genomic_DNA"/>
</dbReference>
<keyword evidence="3" id="KW-0268">Exocytosis</keyword>
<evidence type="ECO:0000256" key="6">
    <source>
        <dbReference type="ARBA" id="ARBA00022656"/>
    </source>
</evidence>
<dbReference type="Proteomes" id="UP001054945">
    <property type="component" value="Unassembled WGS sequence"/>
</dbReference>
<dbReference type="PANTHER" id="PTHR11638:SF93">
    <property type="entry name" value="MITOCHONDRIAL DISAGGREGASE"/>
    <property type="match status" value="1"/>
</dbReference>
<dbReference type="SMART" id="SM00248">
    <property type="entry name" value="ANK"/>
    <property type="match status" value="3"/>
</dbReference>
<dbReference type="GO" id="GO:0005739">
    <property type="term" value="C:mitochondrion"/>
    <property type="evidence" value="ECO:0007669"/>
    <property type="project" value="TreeGrafter"/>
</dbReference>
<reference evidence="15 16" key="1">
    <citation type="submission" date="2021-06" db="EMBL/GenBank/DDBJ databases">
        <title>Caerostris extrusa draft genome.</title>
        <authorList>
            <person name="Kono N."/>
            <person name="Arakawa K."/>
        </authorList>
    </citation>
    <scope>NUCLEOTIDE SEQUENCE [LARGE SCALE GENOMIC DNA]</scope>
</reference>
<evidence type="ECO:0000256" key="11">
    <source>
        <dbReference type="ARBA" id="ARBA00023298"/>
    </source>
</evidence>
<evidence type="ECO:0000256" key="8">
    <source>
        <dbReference type="ARBA" id="ARBA00022741"/>
    </source>
</evidence>
<evidence type="ECO:0000256" key="5">
    <source>
        <dbReference type="ARBA" id="ARBA00022537"/>
    </source>
</evidence>
<dbReference type="SUPFAM" id="SSF48403">
    <property type="entry name" value="Ankyrin repeat"/>
    <property type="match status" value="1"/>
</dbReference>
<dbReference type="InterPro" id="IPR002110">
    <property type="entry name" value="Ankyrin_rpt"/>
</dbReference>
<dbReference type="InterPro" id="IPR027417">
    <property type="entry name" value="P-loop_NTPase"/>
</dbReference>
<protein>
    <submittedName>
        <fullName evidence="15">Caseinolytic peptidase B protein homolog</fullName>
    </submittedName>
</protein>
<keyword evidence="8" id="KW-0547">Nucleotide-binding</keyword>
<dbReference type="GO" id="GO:0005576">
    <property type="term" value="C:extracellular region"/>
    <property type="evidence" value="ECO:0007669"/>
    <property type="project" value="UniProtKB-SubCell"/>
</dbReference>
<keyword evidence="11" id="KW-0472">Membrane</keyword>
<keyword evidence="5" id="KW-1052">Target cell membrane</keyword>
<keyword evidence="7" id="KW-0528">Neurotoxin</keyword>
<dbReference type="GO" id="GO:0006887">
    <property type="term" value="P:exocytosis"/>
    <property type="evidence" value="ECO:0007669"/>
    <property type="project" value="UniProtKB-KW"/>
</dbReference>
<evidence type="ECO:0000313" key="16">
    <source>
        <dbReference type="Proteomes" id="UP001054945"/>
    </source>
</evidence>
<keyword evidence="12" id="KW-0040">ANK repeat</keyword>
<dbReference type="PROSITE" id="PS50088">
    <property type="entry name" value="ANK_REPEAT"/>
    <property type="match status" value="2"/>
</dbReference>
<keyword evidence="9" id="KW-0067">ATP-binding</keyword>
<dbReference type="SUPFAM" id="SSF52540">
    <property type="entry name" value="P-loop containing nucleoside triphosphate hydrolases"/>
    <property type="match status" value="1"/>
</dbReference>
<sequence>VVNLFDKYFSLKKSSLNRAAYLALLYAFCSSASLGDQLLRAAKLGNETEIKRLVKRGADVNHRHPYGWTSLQVAAMNGNLKVVEELLKLGADPNLGDHFSSVYEVAKEKRVHPLEVWSTREEEFSGRLNTRATFANCTALHYAVLNDSVEIVELLLKYGANPTIQNGVGHMPVHYAKEDSKMEEFLNDHTTKFEAEERRRFPLEQRLKKFIVGQEGAISNAAAAIRRKENGWYDEEHPLVFLFMGSSGIGRWPWHTPRGCCGNEEEENSSMCFGMSCLENSFEHSDYVKTELAKQVARYLHKDKKGGFIRLDMSEYQEKHEVAKLIGSPPGYVGHDDGGQLTKQLKACPNAVVLFDEVDKAHPDVLTVLLQLFDEGRLTDGQGKTIECKDAIFIMTSNLASEEIARHALQLRAEVAELASQRYSNNIGDSEMVEKITISKTFKENVVHPILKRHFRRDEFLGRITEIIYFLPFSKSELLKLVQMELEHWAVKAKKRHNIILTWDTVLLETVCEGYDVHYGARSIKHEVTIEIFLFPNINL</sequence>
<keyword evidence="4" id="KW-0964">Secreted</keyword>
<dbReference type="Pfam" id="PF12796">
    <property type="entry name" value="Ank_2"/>
    <property type="match status" value="1"/>
</dbReference>
<evidence type="ECO:0000256" key="9">
    <source>
        <dbReference type="ARBA" id="ARBA00022840"/>
    </source>
</evidence>
<gene>
    <name evidence="15" type="primary">CLPB</name>
    <name evidence="15" type="ORF">CEXT_389951</name>
</gene>
<organism evidence="15 16">
    <name type="scientific">Caerostris extrusa</name>
    <name type="common">Bark spider</name>
    <name type="synonym">Caerostris bankana</name>
    <dbReference type="NCBI Taxonomy" id="172846"/>
    <lineage>
        <taxon>Eukaryota</taxon>
        <taxon>Metazoa</taxon>
        <taxon>Ecdysozoa</taxon>
        <taxon>Arthropoda</taxon>
        <taxon>Chelicerata</taxon>
        <taxon>Arachnida</taxon>
        <taxon>Araneae</taxon>
        <taxon>Araneomorphae</taxon>
        <taxon>Entelegynae</taxon>
        <taxon>Araneoidea</taxon>
        <taxon>Araneidae</taxon>
        <taxon>Caerostris</taxon>
    </lineage>
</organism>
<dbReference type="Pfam" id="PF10431">
    <property type="entry name" value="ClpB_D2-small"/>
    <property type="match status" value="1"/>
</dbReference>
<feature type="repeat" description="ANK" evidence="12">
    <location>
        <begin position="66"/>
        <end position="98"/>
    </location>
</feature>
<dbReference type="PANTHER" id="PTHR11638">
    <property type="entry name" value="ATP-DEPENDENT CLP PROTEASE"/>
    <property type="match status" value="1"/>
</dbReference>
<feature type="domain" description="ATPase AAA-type core" evidence="13">
    <location>
        <begin position="287"/>
        <end position="467"/>
    </location>
</feature>
<dbReference type="GO" id="GO:0016887">
    <property type="term" value="F:ATP hydrolysis activity"/>
    <property type="evidence" value="ECO:0007669"/>
    <property type="project" value="InterPro"/>
</dbReference>
<dbReference type="Gene3D" id="3.40.50.300">
    <property type="entry name" value="P-loop containing nucleotide triphosphate hydrolases"/>
    <property type="match status" value="2"/>
</dbReference>
<evidence type="ECO:0000256" key="12">
    <source>
        <dbReference type="PROSITE-ProRule" id="PRU00023"/>
    </source>
</evidence>
<keyword evidence="6" id="KW-0800">Toxin</keyword>
<dbReference type="InterPro" id="IPR050130">
    <property type="entry name" value="ClpA_ClpB"/>
</dbReference>
<evidence type="ECO:0000256" key="2">
    <source>
        <dbReference type="ARBA" id="ARBA00004613"/>
    </source>
</evidence>
<feature type="domain" description="Clp ATPase C-terminal" evidence="14">
    <location>
        <begin position="474"/>
        <end position="529"/>
    </location>
</feature>
<feature type="non-terminal residue" evidence="15">
    <location>
        <position position="1"/>
    </location>
</feature>
<evidence type="ECO:0000259" key="14">
    <source>
        <dbReference type="Pfam" id="PF10431"/>
    </source>
</evidence>
<evidence type="ECO:0000256" key="1">
    <source>
        <dbReference type="ARBA" id="ARBA00004175"/>
    </source>
</evidence>
<feature type="repeat" description="ANK" evidence="12">
    <location>
        <begin position="135"/>
        <end position="167"/>
    </location>
</feature>
<proteinExistence type="predicted"/>
<name>A0AAV4Q0A0_CAEEX</name>
<evidence type="ECO:0000259" key="13">
    <source>
        <dbReference type="Pfam" id="PF07724"/>
    </source>
</evidence>
<dbReference type="InterPro" id="IPR019489">
    <property type="entry name" value="Clp_ATPase_C"/>
</dbReference>
<comment type="subcellular location">
    <subcellularLocation>
        <location evidence="2">Secreted</location>
    </subcellularLocation>
    <subcellularLocation>
        <location evidence="1">Target cell membrane</location>
    </subcellularLocation>
</comment>
<dbReference type="GO" id="GO:0034605">
    <property type="term" value="P:cellular response to heat"/>
    <property type="evidence" value="ECO:0007669"/>
    <property type="project" value="TreeGrafter"/>
</dbReference>